<accession>A0A1I6VFR3</accession>
<evidence type="ECO:0000256" key="1">
    <source>
        <dbReference type="ARBA" id="ARBA00010617"/>
    </source>
</evidence>
<dbReference type="PANTHER" id="PTHR46696">
    <property type="entry name" value="P450, PUTATIVE (EUROFUNG)-RELATED"/>
    <property type="match status" value="1"/>
</dbReference>
<dbReference type="EMBL" id="FOZW01000011">
    <property type="protein sequence ID" value="SFT12588.1"/>
    <property type="molecule type" value="Genomic_DNA"/>
</dbReference>
<dbReference type="PROSITE" id="PS00086">
    <property type="entry name" value="CYTOCHROME_P450"/>
    <property type="match status" value="1"/>
</dbReference>
<dbReference type="Proteomes" id="UP000199392">
    <property type="component" value="Unassembled WGS sequence"/>
</dbReference>
<keyword evidence="2" id="KW-0479">Metal-binding</keyword>
<keyword evidence="4" id="KW-1185">Reference proteome</keyword>
<dbReference type="RefSeq" id="WP_245696158.1">
    <property type="nucleotide sequence ID" value="NZ_FNCL01000011.1"/>
</dbReference>
<dbReference type="SUPFAM" id="SSF48264">
    <property type="entry name" value="Cytochrome P450"/>
    <property type="match status" value="1"/>
</dbReference>
<dbReference type="InterPro" id="IPR002397">
    <property type="entry name" value="Cyt_P450_B"/>
</dbReference>
<dbReference type="GO" id="GO:0016705">
    <property type="term" value="F:oxidoreductase activity, acting on paired donors, with incorporation or reduction of molecular oxygen"/>
    <property type="evidence" value="ECO:0007669"/>
    <property type="project" value="InterPro"/>
</dbReference>
<sequence>MTTSPTTSTMALIEGHKPITPASGIPVWDIDPYDVELLRDPSAYYAKLRELGEVVYIPRYSVLAVGRYEITRKVFSDHENFLSSRGVGLNDFKLEDPWRPPSIILEVDQPEHTRTRKVMSRALSPKVVKGFADLFRETADTLVDQLLAKGTIEAVTDLAEAFPTTVFPKAVGMKDVNPRHLVDYGAMVFNAVGPDNALRREAMSHAGEIVPWINAACTRDRLTEDGLGAMVYASAEDGTLTEAEAGMLVRSFLSAGVDTTVTGIGNALWCLSQNPEQWQALKRDPSLIRPAFEEVLRYTSPVHTFGRTAGGATEIAGFPVEEGTKVLCVLGAANMDPDKWGDPEVFRIDRKPVGHVAFGAGIHGCVGQNIARGELEAVLGALIEKVDRIEPAGEAVWRPGNAIRALDRLPITLIPN</sequence>
<gene>
    <name evidence="3" type="ORF">SAMN04488050_11130</name>
</gene>
<dbReference type="InterPro" id="IPR001128">
    <property type="entry name" value="Cyt_P450"/>
</dbReference>
<dbReference type="STRING" id="311180.SAMN04488050_11130"/>
<dbReference type="GO" id="GO:0020037">
    <property type="term" value="F:heme binding"/>
    <property type="evidence" value="ECO:0007669"/>
    <property type="project" value="InterPro"/>
</dbReference>
<dbReference type="Pfam" id="PF00067">
    <property type="entry name" value="p450"/>
    <property type="match status" value="1"/>
</dbReference>
<dbReference type="PANTHER" id="PTHR46696:SF1">
    <property type="entry name" value="CYTOCHROME P450 YJIB-RELATED"/>
    <property type="match status" value="1"/>
</dbReference>
<dbReference type="CDD" id="cd11037">
    <property type="entry name" value="CYP199A2-like"/>
    <property type="match status" value="1"/>
</dbReference>
<keyword evidence="2" id="KW-0503">Monooxygenase</keyword>
<dbReference type="GO" id="GO:0005506">
    <property type="term" value="F:iron ion binding"/>
    <property type="evidence" value="ECO:0007669"/>
    <property type="project" value="InterPro"/>
</dbReference>
<reference evidence="4" key="1">
    <citation type="submission" date="2016-10" db="EMBL/GenBank/DDBJ databases">
        <authorList>
            <person name="Varghese N."/>
            <person name="Submissions S."/>
        </authorList>
    </citation>
    <scope>NUCLEOTIDE SEQUENCE [LARGE SCALE GENOMIC DNA]</scope>
    <source>
        <strain evidence="4">DSM 26894</strain>
    </source>
</reference>
<comment type="similarity">
    <text evidence="1 2">Belongs to the cytochrome P450 family.</text>
</comment>
<keyword evidence="2" id="KW-0560">Oxidoreductase</keyword>
<organism evidence="3 4">
    <name type="scientific">Alloyangia pacifica</name>
    <dbReference type="NCBI Taxonomy" id="311180"/>
    <lineage>
        <taxon>Bacteria</taxon>
        <taxon>Pseudomonadati</taxon>
        <taxon>Pseudomonadota</taxon>
        <taxon>Alphaproteobacteria</taxon>
        <taxon>Rhodobacterales</taxon>
        <taxon>Roseobacteraceae</taxon>
        <taxon>Alloyangia</taxon>
    </lineage>
</organism>
<dbReference type="InterPro" id="IPR017972">
    <property type="entry name" value="Cyt_P450_CS"/>
</dbReference>
<dbReference type="AlphaFoldDB" id="A0A1I6VFR3"/>
<proteinExistence type="inferred from homology"/>
<keyword evidence="2" id="KW-0349">Heme</keyword>
<name>A0A1I6VFR3_9RHOB</name>
<dbReference type="PRINTS" id="PR00359">
    <property type="entry name" value="BP450"/>
</dbReference>
<dbReference type="GO" id="GO:0004497">
    <property type="term" value="F:monooxygenase activity"/>
    <property type="evidence" value="ECO:0007669"/>
    <property type="project" value="UniProtKB-KW"/>
</dbReference>
<evidence type="ECO:0000256" key="2">
    <source>
        <dbReference type="RuleBase" id="RU000461"/>
    </source>
</evidence>
<keyword evidence="2" id="KW-0408">Iron</keyword>
<evidence type="ECO:0000313" key="4">
    <source>
        <dbReference type="Proteomes" id="UP000199392"/>
    </source>
</evidence>
<evidence type="ECO:0000313" key="3">
    <source>
        <dbReference type="EMBL" id="SFT12588.1"/>
    </source>
</evidence>
<dbReference type="Gene3D" id="1.10.630.10">
    <property type="entry name" value="Cytochrome P450"/>
    <property type="match status" value="1"/>
</dbReference>
<dbReference type="InterPro" id="IPR036396">
    <property type="entry name" value="Cyt_P450_sf"/>
</dbReference>
<protein>
    <submittedName>
        <fullName evidence="3">Cytochrome P450</fullName>
    </submittedName>
</protein>